<gene>
    <name evidence="2" type="ORF">UFOVP37_28</name>
</gene>
<sequence>MPSIYDLASNYDIGDTGGAPGIRLPVAGASIVQPVQTAPAATAPVPAAPMAALPTGLPEHGNQQLLSLLGRYFPQGDDYGPELKTARETMTRESEAFNKLLQDAIKQPQESGPSKAEMYFRLAAAFGAPTKTGNFMESVGKAGEAAAAMNKEQREAGLAERNRQLQLGLEAQKLRMTGAKEDVNTLRALAAEGMKDKRTIATELIKDYVKSGQPESSAGKQAKDEGLVPGTPDFQKRIGQIAEMNVEKQMAQVNATLANMSVAQANLALNQQKFQNTQAQQTKLSPQEMKLKTETEDTLAQTQQGYENLKKALALNPTTFDTSLPDTAQRKLLEAAGSKDKKLQDTREMENLLEKAALSQLKSTFPGQISNDERKALMATQGLGAKSIEERGKIMNNASEAMRSIYQRSKKRLNEINQGLYRETNIGGGE</sequence>
<dbReference type="EMBL" id="LR796163">
    <property type="protein sequence ID" value="CAB4122559.1"/>
    <property type="molecule type" value="Genomic_DNA"/>
</dbReference>
<organism evidence="2">
    <name type="scientific">uncultured Caudovirales phage</name>
    <dbReference type="NCBI Taxonomy" id="2100421"/>
    <lineage>
        <taxon>Viruses</taxon>
        <taxon>Duplodnaviria</taxon>
        <taxon>Heunggongvirae</taxon>
        <taxon>Uroviricota</taxon>
        <taxon>Caudoviricetes</taxon>
        <taxon>Peduoviridae</taxon>
        <taxon>Maltschvirus</taxon>
        <taxon>Maltschvirus maltsch</taxon>
    </lineage>
</organism>
<name>A0A6J5KQN6_9CAUD</name>
<accession>A0A6J5KQN6</accession>
<proteinExistence type="predicted"/>
<protein>
    <submittedName>
        <fullName evidence="2">Uncharacterized protein</fullName>
    </submittedName>
</protein>
<feature type="region of interest" description="Disordered" evidence="1">
    <location>
        <begin position="211"/>
        <end position="233"/>
    </location>
</feature>
<reference evidence="2" key="1">
    <citation type="submission" date="2020-04" db="EMBL/GenBank/DDBJ databases">
        <authorList>
            <person name="Chiriac C."/>
            <person name="Salcher M."/>
            <person name="Ghai R."/>
            <person name="Kavagutti S V."/>
        </authorList>
    </citation>
    <scope>NUCLEOTIDE SEQUENCE</scope>
</reference>
<evidence type="ECO:0000256" key="1">
    <source>
        <dbReference type="SAM" id="MobiDB-lite"/>
    </source>
</evidence>
<evidence type="ECO:0000313" key="2">
    <source>
        <dbReference type="EMBL" id="CAB4122559.1"/>
    </source>
</evidence>